<comment type="subunit">
    <text evidence="8 9">F-type ATPases have 2 components, CF(1) - the catalytic core - and CF(0) - the membrane proton channel. CF(1) has five subunits: alpha(3), beta(3), gamma(1), delta(1), epsilon(1). CF(0) has three main subunits: a, b and c.</text>
</comment>
<evidence type="ECO:0000256" key="7">
    <source>
        <dbReference type="ARBA" id="ARBA00023310"/>
    </source>
</evidence>
<dbReference type="EMBL" id="CABIKM010000001">
    <property type="protein sequence ID" value="VUZ83747.1"/>
    <property type="molecule type" value="Genomic_DNA"/>
</dbReference>
<keyword evidence="5 8" id="KW-0472">Membrane</keyword>
<comment type="similarity">
    <text evidence="2 8 9">Belongs to the ATPase epsilon chain family.</text>
</comment>
<dbReference type="GO" id="GO:0016787">
    <property type="term" value="F:hydrolase activity"/>
    <property type="evidence" value="ECO:0007669"/>
    <property type="project" value="UniProtKB-KW"/>
</dbReference>
<keyword evidence="8" id="KW-0375">Hydrogen ion transport</keyword>
<proteinExistence type="inferred from homology"/>
<dbReference type="InterPro" id="IPR020547">
    <property type="entry name" value="ATP_synth_F1_esu_C"/>
</dbReference>
<feature type="domain" description="ATP synthase epsilon subunit C-terminal" evidence="10">
    <location>
        <begin position="91"/>
        <end position="136"/>
    </location>
</feature>
<keyword evidence="13" id="KW-1185">Reference proteome</keyword>
<dbReference type="AlphaFoldDB" id="A0A564ZFU5"/>
<dbReference type="Gene3D" id="1.20.5.440">
    <property type="entry name" value="ATP synthase delta/epsilon subunit, C-terminal domain"/>
    <property type="match status" value="1"/>
</dbReference>
<keyword evidence="6 8" id="KW-0139">CF(1)</keyword>
<dbReference type="Proteomes" id="UP000334340">
    <property type="component" value="Unassembled WGS sequence"/>
</dbReference>
<evidence type="ECO:0000259" key="10">
    <source>
        <dbReference type="Pfam" id="PF00401"/>
    </source>
</evidence>
<evidence type="ECO:0000313" key="13">
    <source>
        <dbReference type="Proteomes" id="UP000334340"/>
    </source>
</evidence>
<evidence type="ECO:0000313" key="12">
    <source>
        <dbReference type="EMBL" id="VUZ83747.1"/>
    </source>
</evidence>
<dbReference type="Pfam" id="PF00401">
    <property type="entry name" value="ATP-synt_DE"/>
    <property type="match status" value="1"/>
</dbReference>
<keyword evidence="12" id="KW-0378">Hydrolase</keyword>
<keyword evidence="7 8" id="KW-0066">ATP synthesis</keyword>
<gene>
    <name evidence="8 12" type="primary">atpC</name>
    <name evidence="12" type="ORF">MELA_00100</name>
</gene>
<dbReference type="InterPro" id="IPR001469">
    <property type="entry name" value="ATP_synth_F1_dsu/esu"/>
</dbReference>
<evidence type="ECO:0000259" key="11">
    <source>
        <dbReference type="Pfam" id="PF02823"/>
    </source>
</evidence>
<reference evidence="12 13" key="1">
    <citation type="submission" date="2019-07" db="EMBL/GenBank/DDBJ databases">
        <authorList>
            <person name="Cremers G."/>
        </authorList>
    </citation>
    <scope>NUCLEOTIDE SEQUENCE [LARGE SCALE GENOMIC DNA]</scope>
</reference>
<keyword evidence="8" id="KW-1003">Cell membrane</keyword>
<evidence type="ECO:0000256" key="1">
    <source>
        <dbReference type="ARBA" id="ARBA00004202"/>
    </source>
</evidence>
<organism evidence="12 13">
    <name type="scientific">Candidatus Methylomirabilis lanthanidiphila</name>
    <dbReference type="NCBI Taxonomy" id="2211376"/>
    <lineage>
        <taxon>Bacteria</taxon>
        <taxon>Candidatus Methylomirabilota</taxon>
        <taxon>Candidatus Methylomirabilia</taxon>
        <taxon>Candidatus Methylomirabilales</taxon>
        <taxon>Candidatus Methylomirabilaceae</taxon>
        <taxon>Candidatus Methylomirabilis</taxon>
    </lineage>
</organism>
<dbReference type="PANTHER" id="PTHR13822:SF10">
    <property type="entry name" value="ATP SYNTHASE EPSILON CHAIN, CHLOROPLASTIC"/>
    <property type="match status" value="1"/>
</dbReference>
<keyword evidence="3 8" id="KW-0813">Transport</keyword>
<comment type="function">
    <text evidence="8">Produces ATP from ADP in the presence of a proton gradient across the membrane.</text>
</comment>
<evidence type="ECO:0000256" key="9">
    <source>
        <dbReference type="RuleBase" id="RU003656"/>
    </source>
</evidence>
<accession>A0A564ZFU5</accession>
<dbReference type="InterPro" id="IPR020546">
    <property type="entry name" value="ATP_synth_F1_dsu/esu_N"/>
</dbReference>
<dbReference type="CDD" id="cd12152">
    <property type="entry name" value="F1-ATPase_delta"/>
    <property type="match status" value="1"/>
</dbReference>
<dbReference type="HAMAP" id="MF_00530">
    <property type="entry name" value="ATP_synth_epsil_bac"/>
    <property type="match status" value="1"/>
</dbReference>
<sequence length="143" mass="16219">MAEQHNQTFMLEVVTPQRLIISEEVEELMAPGQEGYFGVWPGHTPFMTTLKIGELSYTRGRKERFLAVNWGYAEVRPDKVIVLVESAERPEEIDLARAEQARVRAEERLRQFGDEAIDHARAQAALERALARMAVAAKGRPSE</sequence>
<dbReference type="PANTHER" id="PTHR13822">
    <property type="entry name" value="ATP SYNTHASE DELTA/EPSILON CHAIN"/>
    <property type="match status" value="1"/>
</dbReference>
<dbReference type="GO" id="GO:0005886">
    <property type="term" value="C:plasma membrane"/>
    <property type="evidence" value="ECO:0007669"/>
    <property type="project" value="UniProtKB-SubCell"/>
</dbReference>
<dbReference type="Gene3D" id="2.60.15.10">
    <property type="entry name" value="F0F1 ATP synthase delta/epsilon subunit, N-terminal"/>
    <property type="match status" value="1"/>
</dbReference>
<evidence type="ECO:0000256" key="2">
    <source>
        <dbReference type="ARBA" id="ARBA00005712"/>
    </source>
</evidence>
<dbReference type="GO" id="GO:0005524">
    <property type="term" value="F:ATP binding"/>
    <property type="evidence" value="ECO:0007669"/>
    <property type="project" value="UniProtKB-UniRule"/>
</dbReference>
<dbReference type="GO" id="GO:0045259">
    <property type="term" value="C:proton-transporting ATP synthase complex"/>
    <property type="evidence" value="ECO:0007669"/>
    <property type="project" value="UniProtKB-KW"/>
</dbReference>
<dbReference type="NCBIfam" id="TIGR01216">
    <property type="entry name" value="ATP_synt_epsi"/>
    <property type="match status" value="1"/>
</dbReference>
<dbReference type="InterPro" id="IPR036771">
    <property type="entry name" value="ATPsynth_dsu/esu_N"/>
</dbReference>
<keyword evidence="4 8" id="KW-0406">Ion transport</keyword>
<evidence type="ECO:0000256" key="8">
    <source>
        <dbReference type="HAMAP-Rule" id="MF_00530"/>
    </source>
</evidence>
<dbReference type="Pfam" id="PF02823">
    <property type="entry name" value="ATP-synt_DE_N"/>
    <property type="match status" value="1"/>
</dbReference>
<evidence type="ECO:0000256" key="6">
    <source>
        <dbReference type="ARBA" id="ARBA00023196"/>
    </source>
</evidence>
<dbReference type="InterPro" id="IPR036794">
    <property type="entry name" value="ATP_F1_dsu/esu_C_sf"/>
</dbReference>
<dbReference type="SUPFAM" id="SSF51344">
    <property type="entry name" value="Epsilon subunit of F1F0-ATP synthase N-terminal domain"/>
    <property type="match status" value="1"/>
</dbReference>
<dbReference type="SUPFAM" id="SSF46604">
    <property type="entry name" value="Epsilon subunit of F1F0-ATP synthase C-terminal domain"/>
    <property type="match status" value="1"/>
</dbReference>
<evidence type="ECO:0000256" key="5">
    <source>
        <dbReference type="ARBA" id="ARBA00023136"/>
    </source>
</evidence>
<name>A0A564ZFU5_9BACT</name>
<dbReference type="NCBIfam" id="NF009980">
    <property type="entry name" value="PRK13446.1"/>
    <property type="match status" value="1"/>
</dbReference>
<comment type="subcellular location">
    <subcellularLocation>
        <location evidence="1 8">Cell membrane</location>
        <topology evidence="1 8">Peripheral membrane protein</topology>
    </subcellularLocation>
</comment>
<feature type="domain" description="ATP synthase F1 complex delta/epsilon subunit N-terminal" evidence="11">
    <location>
        <begin position="9"/>
        <end position="87"/>
    </location>
</feature>
<evidence type="ECO:0000256" key="3">
    <source>
        <dbReference type="ARBA" id="ARBA00022448"/>
    </source>
</evidence>
<dbReference type="GO" id="GO:0046933">
    <property type="term" value="F:proton-transporting ATP synthase activity, rotational mechanism"/>
    <property type="evidence" value="ECO:0007669"/>
    <property type="project" value="UniProtKB-UniRule"/>
</dbReference>
<protein>
    <recommendedName>
        <fullName evidence="8">ATP synthase epsilon chain</fullName>
    </recommendedName>
    <alternativeName>
        <fullName evidence="8">ATP synthase F1 sector epsilon subunit</fullName>
    </alternativeName>
    <alternativeName>
        <fullName evidence="8">F-ATPase epsilon subunit</fullName>
    </alternativeName>
</protein>
<evidence type="ECO:0000256" key="4">
    <source>
        <dbReference type="ARBA" id="ARBA00023065"/>
    </source>
</evidence>